<reference evidence="2" key="1">
    <citation type="submission" date="2017-08" db="EMBL/GenBank/DDBJ databases">
        <title>Genome sequence of Candidatus Hamiltonella defensa from Acyrthosiphon pisum strain MI47.</title>
        <authorList>
            <person name="Patel V.A."/>
            <person name="Chevignon G."/>
            <person name="Russell J.A."/>
            <person name="Oliver K.M."/>
        </authorList>
    </citation>
    <scope>NUCLEOTIDE SEQUENCE</scope>
    <source>
        <strain evidence="2">MI47</strain>
    </source>
</reference>
<feature type="compositionally biased region" description="Polar residues" evidence="1">
    <location>
        <begin position="69"/>
        <end position="79"/>
    </location>
</feature>
<dbReference type="AlphaFoldDB" id="A0AAC9YFS4"/>
<protein>
    <submittedName>
        <fullName evidence="2">Uncharacterized protein</fullName>
    </submittedName>
</protein>
<proteinExistence type="predicted"/>
<accession>A0AAC9YFS4</accession>
<dbReference type="EMBL" id="CP022932">
    <property type="protein sequence ID" value="ASV32954.1"/>
    <property type="molecule type" value="Genomic_DNA"/>
</dbReference>
<organism evidence="2 3">
    <name type="scientific">Candidatus Williamhamiltonella defendens</name>
    <dbReference type="NCBI Taxonomy" id="138072"/>
    <lineage>
        <taxon>Bacteria</taxon>
        <taxon>Pseudomonadati</taxon>
        <taxon>Pseudomonadota</taxon>
        <taxon>Gammaproteobacteria</taxon>
        <taxon>Enterobacterales</taxon>
        <taxon>Enterobacteriaceae</taxon>
        <taxon>aphid secondary symbionts</taxon>
        <taxon>Candidatus Williamhamiltonella</taxon>
    </lineage>
</organism>
<gene>
    <name evidence="2" type="ORF">CJJ18_01080</name>
</gene>
<evidence type="ECO:0000313" key="3">
    <source>
        <dbReference type="Proteomes" id="UP000792865"/>
    </source>
</evidence>
<evidence type="ECO:0000313" key="2">
    <source>
        <dbReference type="EMBL" id="ASV32954.1"/>
    </source>
</evidence>
<evidence type="ECO:0000256" key="1">
    <source>
        <dbReference type="SAM" id="MobiDB-lite"/>
    </source>
</evidence>
<sequence>MNSIPFEKTLTLGPRRSESKNPLMDPRRGVSPCAPLIASKKTLKQKEPEKVSELNSRPLVPPKVKKNRTSSLMSLLSMQ</sequence>
<name>A0AAC9YFS4_9ENTR</name>
<feature type="region of interest" description="Disordered" evidence="1">
    <location>
        <begin position="1"/>
        <end position="79"/>
    </location>
</feature>
<dbReference type="Proteomes" id="UP000792865">
    <property type="component" value="Chromosome"/>
</dbReference>